<dbReference type="PANTHER" id="PTHR12910">
    <property type="entry name" value="NADH-UBIQUINONE OXIDOREDUCTASE SUBUNIT B17.2"/>
    <property type="match status" value="1"/>
</dbReference>
<evidence type="ECO:0000256" key="1">
    <source>
        <dbReference type="ARBA" id="ARBA00007355"/>
    </source>
</evidence>
<evidence type="ECO:0000313" key="4">
    <source>
        <dbReference type="Proteomes" id="UP001378592"/>
    </source>
</evidence>
<keyword evidence="2" id="KW-0999">Mitochondrion inner membrane</keyword>
<name>A0AAN9YX71_9ORTH</name>
<keyword evidence="2" id="KW-0249">Electron transport</keyword>
<keyword evidence="2" id="KW-0813">Transport</keyword>
<gene>
    <name evidence="3" type="ORF">R5R35_007999</name>
</gene>
<comment type="subunit">
    <text evidence="2">Complex I is composed of 45 different subunits.</text>
</comment>
<dbReference type="InterPro" id="IPR007763">
    <property type="entry name" value="NDUFA12"/>
</dbReference>
<sequence>MAKLLALDKVARLFEILKTNGGITGTLYKLYRMDDAKVGTLIGEDKYGNKYFENKMYFYGRNRWVEYADQVGLSYDGSQVPAEWYGWLHYKTDLPPSKDPSRVKYPWMADHTENKSGTEGSSKVLCGKALLSPGGFCIHKDPYTSLATHPVGTEIEDFGFCGQTTETCCSEVPHPRRSC</sequence>
<proteinExistence type="inferred from homology"/>
<dbReference type="GO" id="GO:0006979">
    <property type="term" value="P:response to oxidative stress"/>
    <property type="evidence" value="ECO:0007669"/>
    <property type="project" value="TreeGrafter"/>
</dbReference>
<dbReference type="Pfam" id="PF05071">
    <property type="entry name" value="NDUFA12"/>
    <property type="match status" value="1"/>
</dbReference>
<dbReference type="EMBL" id="JAZDUA010000412">
    <property type="protein sequence ID" value="KAK7792922.1"/>
    <property type="molecule type" value="Genomic_DNA"/>
</dbReference>
<dbReference type="Proteomes" id="UP001378592">
    <property type="component" value="Unassembled WGS sequence"/>
</dbReference>
<dbReference type="GO" id="GO:0005743">
    <property type="term" value="C:mitochondrial inner membrane"/>
    <property type="evidence" value="ECO:0007669"/>
    <property type="project" value="UniProtKB-SubCell"/>
</dbReference>
<organism evidence="3 4">
    <name type="scientific">Gryllus longicercus</name>
    <dbReference type="NCBI Taxonomy" id="2509291"/>
    <lineage>
        <taxon>Eukaryota</taxon>
        <taxon>Metazoa</taxon>
        <taxon>Ecdysozoa</taxon>
        <taxon>Arthropoda</taxon>
        <taxon>Hexapoda</taxon>
        <taxon>Insecta</taxon>
        <taxon>Pterygota</taxon>
        <taxon>Neoptera</taxon>
        <taxon>Polyneoptera</taxon>
        <taxon>Orthoptera</taxon>
        <taxon>Ensifera</taxon>
        <taxon>Gryllidea</taxon>
        <taxon>Grylloidea</taxon>
        <taxon>Gryllidae</taxon>
        <taxon>Gryllinae</taxon>
        <taxon>Gryllus</taxon>
    </lineage>
</organism>
<comment type="function">
    <text evidence="2">Accessory subunit of the mitochondrial membrane respiratory chain NADH dehydrogenase (Complex I), that is believed not to be involved in catalysis. Complex I functions in the transfer of electrons from NADH to the respiratory chain. The immediate electron acceptor for the enzyme is believed to be ubiquinone.</text>
</comment>
<keyword evidence="2" id="KW-0496">Mitochondrion</keyword>
<protein>
    <recommendedName>
        <fullName evidence="2">NADH dehydrogenase [ubiquinone] 1 alpha subcomplex subunit 12</fullName>
    </recommendedName>
</protein>
<accession>A0AAN9YX71</accession>
<evidence type="ECO:0000256" key="2">
    <source>
        <dbReference type="RuleBase" id="RU363103"/>
    </source>
</evidence>
<keyword evidence="4" id="KW-1185">Reference proteome</keyword>
<keyword evidence="2" id="KW-0472">Membrane</keyword>
<comment type="subcellular location">
    <subcellularLocation>
        <location evidence="2">Mitochondrion inner membrane</location>
        <topology evidence="2">Peripheral membrane protein</topology>
        <orientation evidence="2">Matrix side</orientation>
    </subcellularLocation>
</comment>
<evidence type="ECO:0000313" key="3">
    <source>
        <dbReference type="EMBL" id="KAK7792922.1"/>
    </source>
</evidence>
<reference evidence="3 4" key="1">
    <citation type="submission" date="2024-03" db="EMBL/GenBank/DDBJ databases">
        <title>The genome assembly and annotation of the cricket Gryllus longicercus Weissman &amp; Gray.</title>
        <authorList>
            <person name="Szrajer S."/>
            <person name="Gray D."/>
            <person name="Ylla G."/>
        </authorList>
    </citation>
    <scope>NUCLEOTIDE SEQUENCE [LARGE SCALE GENOMIC DNA]</scope>
    <source>
        <strain evidence="3">DAG 2021-001</strain>
        <tissue evidence="3">Whole body minus gut</tissue>
    </source>
</reference>
<dbReference type="AlphaFoldDB" id="A0AAN9YX71"/>
<dbReference type="GO" id="GO:0045271">
    <property type="term" value="C:respiratory chain complex I"/>
    <property type="evidence" value="ECO:0007669"/>
    <property type="project" value="InterPro"/>
</dbReference>
<keyword evidence="2" id="KW-0679">Respiratory chain</keyword>
<comment type="similarity">
    <text evidence="1 2">Belongs to the complex I NDUFA12 subunit family.</text>
</comment>
<comment type="caution">
    <text evidence="3">The sequence shown here is derived from an EMBL/GenBank/DDBJ whole genome shotgun (WGS) entry which is preliminary data.</text>
</comment>
<dbReference type="PANTHER" id="PTHR12910:SF2">
    <property type="entry name" value="NADH DEHYDROGENASE [UBIQUINONE] 1 ALPHA SUBCOMPLEX SUBUNIT 12"/>
    <property type="match status" value="1"/>
</dbReference>